<feature type="domain" description="Protein NO VEIN C-terminal" evidence="1">
    <location>
        <begin position="1408"/>
        <end position="1492"/>
    </location>
</feature>
<dbReference type="PANTHER" id="PTHR32387">
    <property type="entry name" value="WU:FJ29H11"/>
    <property type="match status" value="1"/>
</dbReference>
<evidence type="ECO:0000259" key="1">
    <source>
        <dbReference type="Pfam" id="PF13020"/>
    </source>
</evidence>
<keyword evidence="3" id="KW-1185">Reference proteome</keyword>
<dbReference type="OrthoDB" id="9816482at2"/>
<protein>
    <recommendedName>
        <fullName evidence="1">Protein NO VEIN C-terminal domain-containing protein</fullName>
    </recommendedName>
</protein>
<dbReference type="Gene3D" id="3.30.565.10">
    <property type="entry name" value="Histidine kinase-like ATPase, C-terminal domain"/>
    <property type="match status" value="1"/>
</dbReference>
<dbReference type="NCBIfam" id="NF047352">
    <property type="entry name" value="P_loop_sacsin"/>
    <property type="match status" value="1"/>
</dbReference>
<dbReference type="KEGG" id="mbas:ALGA_4064"/>
<sequence>MIMNLTDTLHDTTFIEGVKALIKENVATYKISTKRIISDYRGEKGFTEAYNGRQLLELLQNADDAKTDEVLISLNKEKQLLTISNNGNPFDLKGLQSLMLANTSSKNKKEFIGNKGLGFRSILNWATEVKIMTSEVCLTFSPQIAKQQFESIIEDEIQRQVLIDEEDDLQAGTVPFAVLAIPSFEPIYDSDLEWITSIQIEYKAAYIEDIEKQLATLKPEILLFLNSTKRIRIESDGHEKILSLSKTIIEDQQFINVNNEQWQVYDSKDLQINGQENKNYRIKIAWKEDLSDKDSRFFTYFPTQLSTHLPYLIHATFDLDPSRNYLNPTDDNKYILRELVSILACLSIDNLQNSAEPNWDSYRILLPLGKSDSKLLIPFFQDLQDKRNSLALYPCLDGNYRTMTSVKYYGNKFAIWVQKNSFQEFFPELLIPIDEDINFNTGHFPAKYSKDEFTEKMGQLTSQISEIEERVELIALLMDDSFSQFHNKISLPLLLNHDEKVVEASKQVFTLKEGSTDEYEIPEYVQLSFISNNLYLSLTNRFSADIAKYRSNNEDISRPLKKVLSPLFNMGSNDITDVIRNMTSATNRHLRTTTVDKKTILQQYSKSLFHIFKKNPERRGIIDEKVLLLNRNGEETLSSDLFLGKGFPSGNKTELIFEDFYENKDFVADMDSWDFYQEDMDSKFIENFFLWLGVNKHTKFKKIEKDVNRWNSDPYIDFVFKNTRTPENNPWKYYNVFTIDNLAEILESKDISTEKLVAWILIDKKILSQLERENQDVFKYTYNKNTTELHEKPSYIFHQLYRENLFANILIEDELIGNSGFDTFDFENRVFSELNIDRTDINYVLKKLGANKSFNDLQPHKIYELLRQVTNDDANGSQTVYNRVLEYFAKNKEAKLRGYKPDFSEIKYFARKGGLTGKLEPIMASEVYYSDNNILPQNILNKFWMLNLPKRKGEQNVKEFFGVSLIKDEVKNIKLVSYEGHPLNKTFISYFDRIKPFLLTYRLNTLKKGDNEQTEVNSIKNLSICLVDNCQYSFGEIKQIELDENEFINIDSTFYLKSSPNFRDINQLQKNSFLCDAIAEMICICFKIKELKNTFRTIFKDHIREVEHLIKVDELTDLRMRAFKLLGFSEVEMMFWEKVFVLKGKSLQSSISNTKILSSVLEKEFSLILPDYYQTVDFNDFKNLESFNFLVWISNALDFSLDEILESNSFGIRSSHKRGLENTLKDLKSRFNSLLWLKLNNEKEKQALLIDQQISFDQIKSDESILQILDDNKFNLDLNYIDIIKDATYRLFNLSLLVDVEIKKCFENKYKHLLDKYSLHDDDLQDNKLKSLLYFEGNEEKLEKEFISLSRCSVESDDLKKIEPRIGNVIISQTTAIEPKGTSKPTSNRWIHSDKDISRNKKLGEKAEELVFNTLVASVDVEEVEWVSGNSKYKTDKSDTFHYDIQYKNINNPDWFYLEVKAFNGRTFHLSKDEKKTGFDYKDRYQIALVHGNNIHIIENFFIDEDSFLNNEHYSVSSADYLISLKIKEN</sequence>
<dbReference type="Proteomes" id="UP000218267">
    <property type="component" value="Chromosome"/>
</dbReference>
<reference evidence="3" key="2">
    <citation type="journal article" date="2020" name="Antonie Van Leeuwenhoek">
        <title>Labilibaculum antarcticum sp. nov., a novel facultative anaerobic, psychrotorelant bacterium isolated from marine sediment of Antarctica.</title>
        <authorList>
            <person name="Watanabe M."/>
            <person name="Kojima H."/>
            <person name="Fukui M."/>
        </authorList>
    </citation>
    <scope>NUCLEOTIDE SEQUENCE [LARGE SCALE GENOMIC DNA]</scope>
    <source>
        <strain evidence="3">SPP2</strain>
    </source>
</reference>
<evidence type="ECO:0000313" key="2">
    <source>
        <dbReference type="EMBL" id="BAX82355.1"/>
    </source>
</evidence>
<reference evidence="2 3" key="1">
    <citation type="journal article" date="2018" name="Mar. Genomics">
        <title>Complete genome sequence of Marinifilaceae bacterium strain SPP2, isolated from the Antarctic marine sediment.</title>
        <authorList>
            <person name="Watanabe M."/>
            <person name="Kojima H."/>
            <person name="Fukui M."/>
        </authorList>
    </citation>
    <scope>NUCLEOTIDE SEQUENCE [LARGE SCALE GENOMIC DNA]</scope>
    <source>
        <strain evidence="2 3">SPP2</strain>
    </source>
</reference>
<dbReference type="EMBL" id="AP018042">
    <property type="protein sequence ID" value="BAX82355.1"/>
    <property type="molecule type" value="Genomic_DNA"/>
</dbReference>
<dbReference type="SUPFAM" id="SSF55874">
    <property type="entry name" value="ATPase domain of HSP90 chaperone/DNA topoisomerase II/histidine kinase"/>
    <property type="match status" value="1"/>
</dbReference>
<organism evidence="2 3">
    <name type="scientific">Labilibaculum antarcticum</name>
    <dbReference type="NCBI Taxonomy" id="1717717"/>
    <lineage>
        <taxon>Bacteria</taxon>
        <taxon>Pseudomonadati</taxon>
        <taxon>Bacteroidota</taxon>
        <taxon>Bacteroidia</taxon>
        <taxon>Marinilabiliales</taxon>
        <taxon>Marinifilaceae</taxon>
        <taxon>Labilibaculum</taxon>
    </lineage>
</organism>
<accession>A0A1Y1CPR0</accession>
<dbReference type="InterPro" id="IPR052957">
    <property type="entry name" value="Auxin_embryo_med"/>
</dbReference>
<dbReference type="PANTHER" id="PTHR32387:SF0">
    <property type="entry name" value="PROTEIN NO VEIN"/>
    <property type="match status" value="1"/>
</dbReference>
<name>A0A1Y1CPR0_9BACT</name>
<gene>
    <name evidence="2" type="ORF">ALGA_4064</name>
</gene>
<dbReference type="InterPro" id="IPR024975">
    <property type="entry name" value="NOV_C"/>
</dbReference>
<evidence type="ECO:0000313" key="3">
    <source>
        <dbReference type="Proteomes" id="UP000218267"/>
    </source>
</evidence>
<dbReference type="Pfam" id="PF13020">
    <property type="entry name" value="NOV_C"/>
    <property type="match status" value="1"/>
</dbReference>
<dbReference type="InterPro" id="IPR036890">
    <property type="entry name" value="HATPase_C_sf"/>
</dbReference>
<proteinExistence type="predicted"/>